<feature type="region of interest" description="Disordered" evidence="1">
    <location>
        <begin position="101"/>
        <end position="129"/>
    </location>
</feature>
<evidence type="ECO:0000313" key="4">
    <source>
        <dbReference type="Proteomes" id="UP001476247"/>
    </source>
</evidence>
<dbReference type="Proteomes" id="UP001476247">
    <property type="component" value="Unassembled WGS sequence"/>
</dbReference>
<evidence type="ECO:0000256" key="1">
    <source>
        <dbReference type="SAM" id="MobiDB-lite"/>
    </source>
</evidence>
<dbReference type="EMBL" id="BAABUJ010000004">
    <property type="protein sequence ID" value="GAA5795197.1"/>
    <property type="molecule type" value="Genomic_DNA"/>
</dbReference>
<feature type="compositionally biased region" description="Polar residues" evidence="1">
    <location>
        <begin position="101"/>
        <end position="115"/>
    </location>
</feature>
<accession>A0ABP9XK75</accession>
<organism evidence="3 4">
    <name type="scientific">Helicostylum pulchrum</name>
    <dbReference type="NCBI Taxonomy" id="562976"/>
    <lineage>
        <taxon>Eukaryota</taxon>
        <taxon>Fungi</taxon>
        <taxon>Fungi incertae sedis</taxon>
        <taxon>Mucoromycota</taxon>
        <taxon>Mucoromycotina</taxon>
        <taxon>Mucoromycetes</taxon>
        <taxon>Mucorales</taxon>
        <taxon>Mucorineae</taxon>
        <taxon>Mucoraceae</taxon>
        <taxon>Helicostylum</taxon>
    </lineage>
</organism>
<comment type="caution">
    <text evidence="3">The sequence shown here is derived from an EMBL/GenBank/DDBJ whole genome shotgun (WGS) entry which is preliminary data.</text>
</comment>
<sequence length="144" mass="16549">MDSTALYLDNDIHYEANRPKLQWLIILIPVVGAFAIYTFIRIRNRARAQQHLDDEEEMVTPLRLSNIIPAPSPIFHRQMYDVRSNERAPLIRLSNSGSTTTFWHRLQPPSNDPRNSTPPPVYSVSSPPKYDEVIALENESHTPT</sequence>
<evidence type="ECO:0000313" key="3">
    <source>
        <dbReference type="EMBL" id="GAA5795197.1"/>
    </source>
</evidence>
<feature type="transmembrane region" description="Helical" evidence="2">
    <location>
        <begin position="20"/>
        <end position="40"/>
    </location>
</feature>
<keyword evidence="4" id="KW-1185">Reference proteome</keyword>
<proteinExistence type="predicted"/>
<keyword evidence="2" id="KW-1133">Transmembrane helix</keyword>
<protein>
    <submittedName>
        <fullName evidence="3">Uncharacterized protein</fullName>
    </submittedName>
</protein>
<reference evidence="3 4" key="1">
    <citation type="submission" date="2024-04" db="EMBL/GenBank/DDBJ databases">
        <title>genome sequences of Mucor flavus KT1a and Helicostylum pulchrum KT1b strains isolation_sourced from the surface of a dry-aged beef.</title>
        <authorList>
            <person name="Toyotome T."/>
            <person name="Hosono M."/>
            <person name="Torimaru M."/>
            <person name="Fukuda K."/>
            <person name="Mikami N."/>
        </authorList>
    </citation>
    <scope>NUCLEOTIDE SEQUENCE [LARGE SCALE GENOMIC DNA]</scope>
    <source>
        <strain evidence="3 4">KT1b</strain>
    </source>
</reference>
<keyword evidence="2" id="KW-0472">Membrane</keyword>
<name>A0ABP9XK75_9FUNG</name>
<evidence type="ECO:0000256" key="2">
    <source>
        <dbReference type="SAM" id="Phobius"/>
    </source>
</evidence>
<gene>
    <name evidence="3" type="ORF">HPULCUR_000551</name>
</gene>
<keyword evidence="2" id="KW-0812">Transmembrane</keyword>